<evidence type="ECO:0000313" key="2">
    <source>
        <dbReference type="Proteomes" id="UP001152300"/>
    </source>
</evidence>
<organism evidence="1 2">
    <name type="scientific">Sclerotinia nivalis</name>
    <dbReference type="NCBI Taxonomy" id="352851"/>
    <lineage>
        <taxon>Eukaryota</taxon>
        <taxon>Fungi</taxon>
        <taxon>Dikarya</taxon>
        <taxon>Ascomycota</taxon>
        <taxon>Pezizomycotina</taxon>
        <taxon>Leotiomycetes</taxon>
        <taxon>Helotiales</taxon>
        <taxon>Sclerotiniaceae</taxon>
        <taxon>Sclerotinia</taxon>
    </lineage>
</organism>
<keyword evidence="2" id="KW-1185">Reference proteome</keyword>
<dbReference type="EMBL" id="JAPEIS010000006">
    <property type="protein sequence ID" value="KAJ8065096.1"/>
    <property type="molecule type" value="Genomic_DNA"/>
</dbReference>
<comment type="caution">
    <text evidence="1">The sequence shown here is derived from an EMBL/GenBank/DDBJ whole genome shotgun (WGS) entry which is preliminary data.</text>
</comment>
<name>A0A9X0ALQ0_9HELO</name>
<protein>
    <submittedName>
        <fullName evidence="1">Uncharacterized protein</fullName>
    </submittedName>
</protein>
<evidence type="ECO:0000313" key="1">
    <source>
        <dbReference type="EMBL" id="KAJ8065096.1"/>
    </source>
</evidence>
<gene>
    <name evidence="1" type="ORF">OCU04_005809</name>
</gene>
<accession>A0A9X0ALQ0</accession>
<proteinExistence type="predicted"/>
<dbReference type="AlphaFoldDB" id="A0A9X0ALQ0"/>
<reference evidence="1" key="1">
    <citation type="submission" date="2022-11" db="EMBL/GenBank/DDBJ databases">
        <title>Genome Resource of Sclerotinia nivalis Strain SnTB1, a Plant Pathogen Isolated from American Ginseng.</title>
        <authorList>
            <person name="Fan S."/>
        </authorList>
    </citation>
    <scope>NUCLEOTIDE SEQUENCE</scope>
    <source>
        <strain evidence="1">SnTB1</strain>
    </source>
</reference>
<dbReference type="Proteomes" id="UP001152300">
    <property type="component" value="Unassembled WGS sequence"/>
</dbReference>
<sequence>MPLEYLLQYTRSRVPDLDRLVVRCRRQQLRVDREGNRVDPTAMPLERLKNCIPFQICIRLL</sequence>